<sequence>MDISKRISTNSQVIEEALIKFLTQITDPAFGIHNKSELEYLVFELMKNTGIFNDNTSLYSLMTELGITQTKASQLIYNYDVRKLEDDKTLDEKIIESLLNADFAKDGDYFVLDIESPLLRVYLKKRLKEIGHVSDGSFSQTVVRMNLNAVSGIIEYYLPKKEHKKVKAALIEAGAPDGSFKGVLKSSLKYLGSKVLGEGAGTLVDNFRLFLI</sequence>
<evidence type="ECO:0000313" key="3">
    <source>
        <dbReference type="Proteomes" id="UP000251035"/>
    </source>
</evidence>
<reference evidence="2 4" key="2">
    <citation type="submission" date="2018-04" db="EMBL/GenBank/DDBJ databases">
        <title>Whole genome sequence comparison of clinical and drinking water Legionella pneumophila isolates.</title>
        <authorList>
            <person name="Garner E."/>
        </authorList>
    </citation>
    <scope>NUCLEOTIDE SEQUENCE [LARGE SCALE GENOMIC DNA]</scope>
    <source>
        <strain evidence="2 4">WH02</strain>
    </source>
</reference>
<organism evidence="2 4">
    <name type="scientific">Legionella taurinensis</name>
    <dbReference type="NCBI Taxonomy" id="70611"/>
    <lineage>
        <taxon>Bacteria</taxon>
        <taxon>Pseudomonadati</taxon>
        <taxon>Pseudomonadota</taxon>
        <taxon>Gammaproteobacteria</taxon>
        <taxon>Legionellales</taxon>
        <taxon>Legionellaceae</taxon>
        <taxon>Legionella</taxon>
    </lineage>
</organism>
<evidence type="ECO:0000313" key="1">
    <source>
        <dbReference type="EMBL" id="PUT46453.1"/>
    </source>
</evidence>
<protein>
    <submittedName>
        <fullName evidence="2">Uncharacterized protein</fullName>
    </submittedName>
</protein>
<dbReference type="EMBL" id="QFGG01000011">
    <property type="protein sequence ID" value="TID40693.1"/>
    <property type="molecule type" value="Genomic_DNA"/>
</dbReference>
<reference evidence="1 3" key="1">
    <citation type="submission" date="2018-04" db="EMBL/GenBank/DDBJ databases">
        <title>Whole genome sequence comparison of clinical and drinking water Legionella pneumophila isolates associated with the Flint Water Crisis.</title>
        <authorList>
            <person name="Garner E."/>
            <person name="Brown C."/>
            <person name="Schwake O."/>
            <person name="Coil D."/>
            <person name="Jospin G."/>
            <person name="Eisen J."/>
            <person name="Edwards M."/>
            <person name="Pruden A."/>
        </authorList>
    </citation>
    <scope>NUCLEOTIDE SEQUENCE [LARGE SCALE GENOMIC DNA]</scope>
    <source>
        <strain evidence="1 3">Genessee03</strain>
    </source>
</reference>
<gene>
    <name evidence="1" type="ORF">DB745_10100</name>
    <name evidence="2" type="ORF">DIZ81_11210</name>
</gene>
<dbReference type="EMBL" id="QCXM01000010">
    <property type="protein sequence ID" value="PUT46453.1"/>
    <property type="molecule type" value="Genomic_DNA"/>
</dbReference>
<keyword evidence="3" id="KW-1185">Reference proteome</keyword>
<dbReference type="RefSeq" id="WP_108294133.1">
    <property type="nucleotide sequence ID" value="NZ_JAWVLH010000022.1"/>
</dbReference>
<name>A0AB38N3I0_9GAMM</name>
<dbReference type="Proteomes" id="UP000306421">
    <property type="component" value="Unassembled WGS sequence"/>
</dbReference>
<dbReference type="Proteomes" id="UP000251035">
    <property type="component" value="Unassembled WGS sequence"/>
</dbReference>
<comment type="caution">
    <text evidence="2">The sequence shown here is derived from an EMBL/GenBank/DDBJ whole genome shotgun (WGS) entry which is preliminary data.</text>
</comment>
<proteinExistence type="predicted"/>
<accession>A0AB38N3I0</accession>
<dbReference type="AlphaFoldDB" id="A0AB38N3I0"/>
<evidence type="ECO:0000313" key="4">
    <source>
        <dbReference type="Proteomes" id="UP000306421"/>
    </source>
</evidence>
<evidence type="ECO:0000313" key="2">
    <source>
        <dbReference type="EMBL" id="TID40693.1"/>
    </source>
</evidence>